<dbReference type="Gene3D" id="3.30.70.1060">
    <property type="entry name" value="Dimeric alpha+beta barrel"/>
    <property type="match status" value="1"/>
</dbReference>
<proteinExistence type="inferred from homology"/>
<dbReference type="InterPro" id="IPR005545">
    <property type="entry name" value="YCII"/>
</dbReference>
<dbReference type="PANTHER" id="PTHR35174">
    <property type="entry name" value="BLL7171 PROTEIN-RELATED"/>
    <property type="match status" value="1"/>
</dbReference>
<dbReference type="EMBL" id="JBITLV010000002">
    <property type="protein sequence ID" value="MFI7587229.1"/>
    <property type="molecule type" value="Genomic_DNA"/>
</dbReference>
<dbReference type="SUPFAM" id="SSF54909">
    <property type="entry name" value="Dimeric alpha+beta barrel"/>
    <property type="match status" value="1"/>
</dbReference>
<evidence type="ECO:0000313" key="4">
    <source>
        <dbReference type="Proteomes" id="UP001612915"/>
    </source>
</evidence>
<evidence type="ECO:0000259" key="2">
    <source>
        <dbReference type="Pfam" id="PF03795"/>
    </source>
</evidence>
<comment type="similarity">
    <text evidence="1">Belongs to the YciI family.</text>
</comment>
<sequence>MEQYVLGMYQPDGETPPARFLEEVMRQLGELNQEMVEAGAWVSSLALHPVSAATVVSSADRAPGGDVVVTDGPYAESKEHLGGFWLIQAPDLDAALGWAERIVKITTLPIEVRPVRLTITV</sequence>
<dbReference type="RefSeq" id="WP_398278440.1">
    <property type="nucleotide sequence ID" value="NZ_JBITLV010000002.1"/>
</dbReference>
<evidence type="ECO:0000313" key="3">
    <source>
        <dbReference type="EMBL" id="MFI7587229.1"/>
    </source>
</evidence>
<dbReference type="Proteomes" id="UP001612915">
    <property type="component" value="Unassembled WGS sequence"/>
</dbReference>
<reference evidence="3 4" key="1">
    <citation type="submission" date="2024-10" db="EMBL/GenBank/DDBJ databases">
        <title>The Natural Products Discovery Center: Release of the First 8490 Sequenced Strains for Exploring Actinobacteria Biosynthetic Diversity.</title>
        <authorList>
            <person name="Kalkreuter E."/>
            <person name="Kautsar S.A."/>
            <person name="Yang D."/>
            <person name="Bader C.D."/>
            <person name="Teijaro C.N."/>
            <person name="Fluegel L."/>
            <person name="Davis C.M."/>
            <person name="Simpson J.R."/>
            <person name="Lauterbach L."/>
            <person name="Steele A.D."/>
            <person name="Gui C."/>
            <person name="Meng S."/>
            <person name="Li G."/>
            <person name="Viehrig K."/>
            <person name="Ye F."/>
            <person name="Su P."/>
            <person name="Kiefer A.F."/>
            <person name="Nichols A."/>
            <person name="Cepeda A.J."/>
            <person name="Yan W."/>
            <person name="Fan B."/>
            <person name="Jiang Y."/>
            <person name="Adhikari A."/>
            <person name="Zheng C.-J."/>
            <person name="Schuster L."/>
            <person name="Cowan T.M."/>
            <person name="Smanski M.J."/>
            <person name="Chevrette M.G."/>
            <person name="De Carvalho L.P.S."/>
            <person name="Shen B."/>
        </authorList>
    </citation>
    <scope>NUCLEOTIDE SEQUENCE [LARGE SCALE GENOMIC DNA]</scope>
    <source>
        <strain evidence="3 4">NPDC049639</strain>
    </source>
</reference>
<comment type="caution">
    <text evidence="3">The sequence shown here is derived from an EMBL/GenBank/DDBJ whole genome shotgun (WGS) entry which is preliminary data.</text>
</comment>
<protein>
    <submittedName>
        <fullName evidence="3">YciI family protein</fullName>
    </submittedName>
</protein>
<keyword evidence="4" id="KW-1185">Reference proteome</keyword>
<organism evidence="3 4">
    <name type="scientific">Spongisporangium articulatum</name>
    <dbReference type="NCBI Taxonomy" id="3362603"/>
    <lineage>
        <taxon>Bacteria</taxon>
        <taxon>Bacillati</taxon>
        <taxon>Actinomycetota</taxon>
        <taxon>Actinomycetes</taxon>
        <taxon>Kineosporiales</taxon>
        <taxon>Kineosporiaceae</taxon>
        <taxon>Spongisporangium</taxon>
    </lineage>
</organism>
<dbReference type="PANTHER" id="PTHR35174:SF3">
    <property type="entry name" value="BLL7171 PROTEIN"/>
    <property type="match status" value="1"/>
</dbReference>
<feature type="domain" description="YCII-related" evidence="2">
    <location>
        <begin position="19"/>
        <end position="115"/>
    </location>
</feature>
<dbReference type="Pfam" id="PF03795">
    <property type="entry name" value="YCII"/>
    <property type="match status" value="1"/>
</dbReference>
<name>A0ABW8ALI8_9ACTN</name>
<dbReference type="InterPro" id="IPR011008">
    <property type="entry name" value="Dimeric_a/b-barrel"/>
</dbReference>
<accession>A0ABW8ALI8</accession>
<gene>
    <name evidence="3" type="ORF">ACIB24_09165</name>
</gene>
<evidence type="ECO:0000256" key="1">
    <source>
        <dbReference type="ARBA" id="ARBA00007689"/>
    </source>
</evidence>